<name>A0ABQ4QLW7_9HYPH</name>
<dbReference type="EMBL" id="BPQG01000054">
    <property type="protein sequence ID" value="GJD45741.1"/>
    <property type="molecule type" value="Genomic_DNA"/>
</dbReference>
<keyword evidence="1" id="KW-0732">Signal</keyword>
<feature type="signal peptide" evidence="1">
    <location>
        <begin position="1"/>
        <end position="22"/>
    </location>
</feature>
<reference evidence="2 3" key="1">
    <citation type="journal article" date="2021" name="Front. Microbiol.">
        <title>Comprehensive Comparative Genomics and Phenotyping of Methylobacterium Species.</title>
        <authorList>
            <person name="Alessa O."/>
            <person name="Ogura Y."/>
            <person name="Fujitani Y."/>
            <person name="Takami H."/>
            <person name="Hayashi T."/>
            <person name="Sahin N."/>
            <person name="Tani A."/>
        </authorList>
    </citation>
    <scope>NUCLEOTIDE SEQUENCE [LARGE SCALE GENOMIC DNA]</scope>
    <source>
        <strain evidence="2 3">DSM 23679</strain>
    </source>
</reference>
<accession>A0ABQ4QLW7</accession>
<dbReference type="Proteomes" id="UP001055117">
    <property type="component" value="Unassembled WGS sequence"/>
</dbReference>
<comment type="caution">
    <text evidence="2">The sequence shown here is derived from an EMBL/GenBank/DDBJ whole genome shotgun (WGS) entry which is preliminary data.</text>
</comment>
<gene>
    <name evidence="2" type="ORF">AFCDBAGC_3618</name>
</gene>
<proteinExistence type="predicted"/>
<evidence type="ECO:0000313" key="2">
    <source>
        <dbReference type="EMBL" id="GJD45741.1"/>
    </source>
</evidence>
<feature type="chain" id="PRO_5046573126" evidence="1">
    <location>
        <begin position="23"/>
        <end position="68"/>
    </location>
</feature>
<sequence length="68" mass="7402">MRVGKALGLVLGFAAYSPAAHAASSAWATRSEAAYLEAAFSHDLWTRDDSELRTLNKRLSRKPANTKP</sequence>
<evidence type="ECO:0000313" key="3">
    <source>
        <dbReference type="Proteomes" id="UP001055117"/>
    </source>
</evidence>
<protein>
    <submittedName>
        <fullName evidence="2">Uncharacterized protein</fullName>
    </submittedName>
</protein>
<keyword evidence="3" id="KW-1185">Reference proteome</keyword>
<evidence type="ECO:0000256" key="1">
    <source>
        <dbReference type="SAM" id="SignalP"/>
    </source>
</evidence>
<organism evidence="2 3">
    <name type="scientific">Methylobacterium cerastii</name>
    <dbReference type="NCBI Taxonomy" id="932741"/>
    <lineage>
        <taxon>Bacteria</taxon>
        <taxon>Pseudomonadati</taxon>
        <taxon>Pseudomonadota</taxon>
        <taxon>Alphaproteobacteria</taxon>
        <taxon>Hyphomicrobiales</taxon>
        <taxon>Methylobacteriaceae</taxon>
        <taxon>Methylobacterium</taxon>
    </lineage>
</organism>